<feature type="repeat" description="WD" evidence="7">
    <location>
        <begin position="57"/>
        <end position="98"/>
    </location>
</feature>
<dbReference type="Gene3D" id="2.130.10.10">
    <property type="entry name" value="YVTN repeat-like/Quinoprotein amine dehydrogenase"/>
    <property type="match status" value="1"/>
</dbReference>
<dbReference type="SMART" id="SM00320">
    <property type="entry name" value="WD40"/>
    <property type="match status" value="7"/>
</dbReference>
<evidence type="ECO:0000256" key="6">
    <source>
        <dbReference type="ARBA" id="ARBA00040390"/>
    </source>
</evidence>
<dbReference type="EMBL" id="AP019868">
    <property type="protein sequence ID" value="BBN06671.1"/>
    <property type="molecule type" value="Genomic_DNA"/>
</dbReference>
<evidence type="ECO:0000313" key="9">
    <source>
        <dbReference type="EMBL" id="OAE21289.1"/>
    </source>
</evidence>
<dbReference type="Pfam" id="PF00400">
    <property type="entry name" value="WD40"/>
    <property type="match status" value="5"/>
</dbReference>
<dbReference type="InterPro" id="IPR001680">
    <property type="entry name" value="WD40_rpt"/>
</dbReference>
<dbReference type="PROSITE" id="PS50294">
    <property type="entry name" value="WD_REPEATS_REGION"/>
    <property type="match status" value="1"/>
</dbReference>
<keyword evidence="10" id="KW-1185">Reference proteome</keyword>
<evidence type="ECO:0000256" key="2">
    <source>
        <dbReference type="ARBA" id="ARBA00022664"/>
    </source>
</evidence>
<dbReference type="PROSITE" id="PS50082">
    <property type="entry name" value="WD_REPEATS_2"/>
    <property type="match status" value="2"/>
</dbReference>
<reference evidence="8" key="2">
    <citation type="journal article" date="2019" name="Curr. Biol.">
        <title>Chromatin organization in early land plants reveals an ancestral association between H3K27me3, transposons, and constitutive heterochromatin.</title>
        <authorList>
            <person name="Montgomery S.A."/>
            <person name="Tanizawa Y."/>
            <person name="Galik B."/>
            <person name="Wang N."/>
            <person name="Ito T."/>
            <person name="Mochizuki T."/>
            <person name="Akimcheva S."/>
            <person name="Bowman J."/>
            <person name="Cognat V."/>
            <person name="Drouard L."/>
            <person name="Ekker H."/>
            <person name="Houng S."/>
            <person name="Kohchi T."/>
            <person name="Lin S."/>
            <person name="Liu L.D."/>
            <person name="Nakamura Y."/>
            <person name="Valeeva L.R."/>
            <person name="Shakirov E.V."/>
            <person name="Shippen D.E."/>
            <person name="Wei W."/>
            <person name="Yagura M."/>
            <person name="Yamaoka S."/>
            <person name="Yamato K.T."/>
            <person name="Liu C."/>
            <person name="Berger F."/>
        </authorList>
    </citation>
    <scope>NUCLEOTIDE SEQUENCE [LARGE SCALE GENOMIC DNA]</scope>
    <source>
        <strain evidence="8">Tak-1</strain>
    </source>
</reference>
<dbReference type="AlphaFoldDB" id="A0A176VK06"/>
<name>A0A176VK06_MARPO</name>
<keyword evidence="1 7" id="KW-0853">WD repeat</keyword>
<protein>
    <recommendedName>
        <fullName evidence="6">Serine-threonine kinase receptor-associated protein</fullName>
    </recommendedName>
</protein>
<accession>A0A176VK06</accession>
<evidence type="ECO:0000313" key="10">
    <source>
        <dbReference type="Proteomes" id="UP000077202"/>
    </source>
</evidence>
<dbReference type="InterPro" id="IPR015943">
    <property type="entry name" value="WD40/YVTN_repeat-like_dom_sf"/>
</dbReference>
<organism evidence="9 10">
    <name type="scientific">Marchantia polymorpha subsp. ruderalis</name>
    <dbReference type="NCBI Taxonomy" id="1480154"/>
    <lineage>
        <taxon>Eukaryota</taxon>
        <taxon>Viridiplantae</taxon>
        <taxon>Streptophyta</taxon>
        <taxon>Embryophyta</taxon>
        <taxon>Marchantiophyta</taxon>
        <taxon>Marchantiopsida</taxon>
        <taxon>Marchantiidae</taxon>
        <taxon>Marchantiales</taxon>
        <taxon>Marchantiaceae</taxon>
        <taxon>Marchantia</taxon>
    </lineage>
</organism>
<dbReference type="FunFam" id="2.130.10.10:FF:000133">
    <property type="entry name" value="Serine-threonine kinase receptor-associated protein"/>
    <property type="match status" value="1"/>
</dbReference>
<reference evidence="9 10" key="1">
    <citation type="submission" date="2016-03" db="EMBL/GenBank/DDBJ databases">
        <title>Mechanisms controlling the formation of the plant cell surface in tip-growing cells are functionally conserved among land plants.</title>
        <authorList>
            <person name="Honkanen S."/>
            <person name="Jones V.A."/>
            <person name="Morieri G."/>
            <person name="Champion C."/>
            <person name="Hetherington A.J."/>
            <person name="Kelly S."/>
            <person name="Saint-Marcoux D."/>
            <person name="Proust H."/>
            <person name="Prescott H."/>
            <person name="Dolan L."/>
        </authorList>
    </citation>
    <scope>NUCLEOTIDE SEQUENCE [LARGE SCALE GENOMIC DNA]</scope>
    <source>
        <strain evidence="10">cv. Tak-1 and cv. Tak-2</strain>
        <tissue evidence="9">Whole gametophyte</tissue>
    </source>
</reference>
<reference evidence="11" key="3">
    <citation type="journal article" date="2020" name="Curr. Biol.">
        <title>Chromatin organization in early land plants reveals an ancestral association between H3K27me3, transposons, and constitutive heterochromatin.</title>
        <authorList>
            <person name="Montgomery S.A."/>
            <person name="Tanizawa Y."/>
            <person name="Galik B."/>
            <person name="Wang N."/>
            <person name="Ito T."/>
            <person name="Mochizuki T."/>
            <person name="Akimcheva S."/>
            <person name="Bowman J.L."/>
            <person name="Cognat V."/>
            <person name="Marechal-Drouard L."/>
            <person name="Ekker H."/>
            <person name="Hong S.F."/>
            <person name="Kohchi T."/>
            <person name="Lin S.S."/>
            <person name="Liu L.D."/>
            <person name="Nakamura Y."/>
            <person name="Valeeva L.R."/>
            <person name="Shakirov E.V."/>
            <person name="Shippen D.E."/>
            <person name="Wei W.L."/>
            <person name="Yagura M."/>
            <person name="Yamaoka S."/>
            <person name="Yamato K.T."/>
            <person name="Liu C."/>
            <person name="Berger F."/>
        </authorList>
    </citation>
    <scope>NUCLEOTIDE SEQUENCE [LARGE SCALE GENOMIC DNA]</scope>
    <source>
        <strain evidence="11">Tak-1</strain>
    </source>
</reference>
<evidence type="ECO:0000256" key="4">
    <source>
        <dbReference type="ARBA" id="ARBA00023187"/>
    </source>
</evidence>
<proteinExistence type="inferred from homology"/>
<evidence type="ECO:0000256" key="5">
    <source>
        <dbReference type="ARBA" id="ARBA00038394"/>
    </source>
</evidence>
<dbReference type="PANTHER" id="PTHR19877:SF13">
    <property type="entry name" value="SERINE-THREONINE KINASE RECEPTOR-ASSOCIATED PROTEIN"/>
    <property type="match status" value="1"/>
</dbReference>
<gene>
    <name evidence="9" type="ORF">AXG93_868s1270</name>
    <name evidence="8" type="ORF">Mp_3g23040</name>
</gene>
<dbReference type="SUPFAM" id="SSF50978">
    <property type="entry name" value="WD40 repeat-like"/>
    <property type="match status" value="1"/>
</dbReference>
<keyword evidence="4" id="KW-0508">mRNA splicing</keyword>
<evidence type="ECO:0000313" key="8">
    <source>
        <dbReference type="EMBL" id="BBN06671.1"/>
    </source>
</evidence>
<dbReference type="Proteomes" id="UP001162541">
    <property type="component" value="Chromosome 3"/>
</dbReference>
<keyword evidence="2" id="KW-0507">mRNA processing</keyword>
<sequence>MEKRKAQVPLVCHGHSRPIVDLSYSPITQDGFFLVSASKDGKPMLRNGETGDWIGTFDGHKGAVWGACLDTPALHAATASADFSARVWDALTGDELQSFEHKHIVRTCAFSESTTYLLTGGAEKILRIFDLNRPDAPPTEIDGSPGTIRAAVWHHSDQTILSSSNDTGGIKVWDVRTKTVVRNLETKSPCTSVEVSRDGCYITTADGNTVKFWDANHFGLVKSYTMPRPVESASLYPTRGKFIAGGDDMWVRLFDFDTGEEIECNKGHHGPVHCVRFSPGGESYASGSEDGTIRIWRTIGPGSEDFEVGGENRIRVGVEEVTRKVEGFHIHADGSTDNGFKQ</sequence>
<dbReference type="Proteomes" id="UP000077202">
    <property type="component" value="Unassembled WGS sequence"/>
</dbReference>
<keyword evidence="3" id="KW-0677">Repeat</keyword>
<evidence type="ECO:0000256" key="3">
    <source>
        <dbReference type="ARBA" id="ARBA00022737"/>
    </source>
</evidence>
<dbReference type="GO" id="GO:0032797">
    <property type="term" value="C:SMN complex"/>
    <property type="evidence" value="ECO:0007669"/>
    <property type="project" value="TreeGrafter"/>
</dbReference>
<evidence type="ECO:0000313" key="11">
    <source>
        <dbReference type="Proteomes" id="UP001162541"/>
    </source>
</evidence>
<dbReference type="GO" id="GO:0000387">
    <property type="term" value="P:spliceosomal snRNP assembly"/>
    <property type="evidence" value="ECO:0007669"/>
    <property type="project" value="TreeGrafter"/>
</dbReference>
<dbReference type="CDD" id="cd00200">
    <property type="entry name" value="WD40"/>
    <property type="match status" value="1"/>
</dbReference>
<feature type="repeat" description="WD" evidence="7">
    <location>
        <begin position="265"/>
        <end position="296"/>
    </location>
</feature>
<dbReference type="PANTHER" id="PTHR19877">
    <property type="entry name" value="EUKARYOTIC TRANSLATION INITIATION FACTOR 3 SUBUNIT I"/>
    <property type="match status" value="1"/>
</dbReference>
<evidence type="ECO:0000256" key="1">
    <source>
        <dbReference type="ARBA" id="ARBA00022574"/>
    </source>
</evidence>
<dbReference type="InterPro" id="IPR036322">
    <property type="entry name" value="WD40_repeat_dom_sf"/>
</dbReference>
<comment type="similarity">
    <text evidence="5">Belongs to the WD repeat STRAP family.</text>
</comment>
<dbReference type="GO" id="GO:0003723">
    <property type="term" value="F:RNA binding"/>
    <property type="evidence" value="ECO:0007669"/>
    <property type="project" value="TreeGrafter"/>
</dbReference>
<evidence type="ECO:0000256" key="7">
    <source>
        <dbReference type="PROSITE-ProRule" id="PRU00221"/>
    </source>
</evidence>
<dbReference type="EMBL" id="LVLJ01003476">
    <property type="protein sequence ID" value="OAE21289.1"/>
    <property type="molecule type" value="Genomic_DNA"/>
</dbReference>